<gene>
    <name evidence="1" type="ORF">GLYMA_12G015200</name>
</gene>
<reference evidence="1 2" key="1">
    <citation type="journal article" date="2010" name="Nature">
        <title>Genome sequence of the palaeopolyploid soybean.</title>
        <authorList>
            <person name="Schmutz J."/>
            <person name="Cannon S.B."/>
            <person name="Schlueter J."/>
            <person name="Ma J."/>
            <person name="Mitros T."/>
            <person name="Nelson W."/>
            <person name="Hyten D.L."/>
            <person name="Song Q."/>
            <person name="Thelen J.J."/>
            <person name="Cheng J."/>
            <person name="Xu D."/>
            <person name="Hellsten U."/>
            <person name="May G.D."/>
            <person name="Yu Y."/>
            <person name="Sakurai T."/>
            <person name="Umezawa T."/>
            <person name="Bhattacharyya M.K."/>
            <person name="Sandhu D."/>
            <person name="Valliyodan B."/>
            <person name="Lindquist E."/>
            <person name="Peto M."/>
            <person name="Grant D."/>
            <person name="Shu S."/>
            <person name="Goodstein D."/>
            <person name="Barry K."/>
            <person name="Futrell-Griggs M."/>
            <person name="Abernathy B."/>
            <person name="Du J."/>
            <person name="Tian Z."/>
            <person name="Zhu L."/>
            <person name="Gill N."/>
            <person name="Joshi T."/>
            <person name="Libault M."/>
            <person name="Sethuraman A."/>
            <person name="Zhang X.-C."/>
            <person name="Shinozaki K."/>
            <person name="Nguyen H.T."/>
            <person name="Wing R.A."/>
            <person name="Cregan P."/>
            <person name="Specht J."/>
            <person name="Grimwood J."/>
            <person name="Rokhsar D."/>
            <person name="Stacey G."/>
            <person name="Shoemaker R.C."/>
            <person name="Jackson S.A."/>
        </authorList>
    </citation>
    <scope>NUCLEOTIDE SEQUENCE [LARGE SCALE GENOMIC DNA]</scope>
    <source>
        <strain evidence="2">cv. Williams 82</strain>
        <tissue evidence="1">Callus</tissue>
    </source>
</reference>
<organism evidence="1">
    <name type="scientific">Glycine max</name>
    <name type="common">Soybean</name>
    <name type="synonym">Glycine hispida</name>
    <dbReference type="NCBI Taxonomy" id="3847"/>
    <lineage>
        <taxon>Eukaryota</taxon>
        <taxon>Viridiplantae</taxon>
        <taxon>Streptophyta</taxon>
        <taxon>Embryophyta</taxon>
        <taxon>Tracheophyta</taxon>
        <taxon>Spermatophyta</taxon>
        <taxon>Magnoliopsida</taxon>
        <taxon>eudicotyledons</taxon>
        <taxon>Gunneridae</taxon>
        <taxon>Pentapetalae</taxon>
        <taxon>rosids</taxon>
        <taxon>fabids</taxon>
        <taxon>Fabales</taxon>
        <taxon>Fabaceae</taxon>
        <taxon>Papilionoideae</taxon>
        <taxon>50 kb inversion clade</taxon>
        <taxon>NPAAA clade</taxon>
        <taxon>indigoferoid/millettioid clade</taxon>
        <taxon>Phaseoleae</taxon>
        <taxon>Glycine</taxon>
        <taxon>Glycine subgen. Soja</taxon>
    </lineage>
</organism>
<dbReference type="SMR" id="A0A0R0H0L7"/>
<dbReference type="AlphaFoldDB" id="A0A0R0H0L7"/>
<accession>A0A0R0H0L7</accession>
<evidence type="ECO:0000313" key="1">
    <source>
        <dbReference type="EMBL" id="KRH23994.1"/>
    </source>
</evidence>
<sequence>MKLSQIYINCLNLITLIPRKYARSRSFKEDAVRLILRFQEKKSLFPYNSKTRTKLKIKILYCIISVTDTTNKLVVQIIMSIVFTRM</sequence>
<reference evidence="2" key="2">
    <citation type="submission" date="2018-02" db="UniProtKB">
        <authorList>
            <consortium name="EnsemblPlants"/>
        </authorList>
    </citation>
    <scope>IDENTIFICATION</scope>
    <source>
        <strain evidence="2">Williams 82</strain>
    </source>
</reference>
<dbReference type="InParanoid" id="A0A0R0H0L7"/>
<evidence type="ECO:0000313" key="2">
    <source>
        <dbReference type="EnsemblPlants" id="KRH23994"/>
    </source>
</evidence>
<keyword evidence="3" id="KW-1185">Reference proteome</keyword>
<evidence type="ECO:0000313" key="3">
    <source>
        <dbReference type="Proteomes" id="UP000008827"/>
    </source>
</evidence>
<protein>
    <submittedName>
        <fullName evidence="1 2">Uncharacterized protein</fullName>
    </submittedName>
</protein>
<dbReference type="Proteomes" id="UP000008827">
    <property type="component" value="Chromosome 12"/>
</dbReference>
<proteinExistence type="predicted"/>
<name>A0A0R0H0L7_SOYBN</name>
<dbReference type="Gramene" id="KRH23994">
    <property type="protein sequence ID" value="KRH23994"/>
    <property type="gene ID" value="GLYMA_12G015200"/>
</dbReference>
<dbReference type="EMBL" id="CM000845">
    <property type="protein sequence ID" value="KRH23994.1"/>
    <property type="molecule type" value="Genomic_DNA"/>
</dbReference>
<dbReference type="EnsemblPlants" id="KRH23994">
    <property type="protein sequence ID" value="KRH23994"/>
    <property type="gene ID" value="GLYMA_12G015200"/>
</dbReference>
<reference evidence="1" key="3">
    <citation type="submission" date="2018-07" db="EMBL/GenBank/DDBJ databases">
        <title>WGS assembly of Glycine max.</title>
        <authorList>
            <person name="Schmutz J."/>
            <person name="Cannon S."/>
            <person name="Schlueter J."/>
            <person name="Ma J."/>
            <person name="Mitros T."/>
            <person name="Nelson W."/>
            <person name="Hyten D."/>
            <person name="Song Q."/>
            <person name="Thelen J."/>
            <person name="Cheng J."/>
            <person name="Xu D."/>
            <person name="Hellsten U."/>
            <person name="May G."/>
            <person name="Yu Y."/>
            <person name="Sakurai T."/>
            <person name="Umezawa T."/>
            <person name="Bhattacharyya M."/>
            <person name="Sandhu D."/>
            <person name="Valliyodan B."/>
            <person name="Lindquist E."/>
            <person name="Peto M."/>
            <person name="Grant D."/>
            <person name="Shu S."/>
            <person name="Goodstein D."/>
            <person name="Barry K."/>
            <person name="Futrell-Griggs M."/>
            <person name="Abernathy B."/>
            <person name="Du J."/>
            <person name="Tian Z."/>
            <person name="Zhu L."/>
            <person name="Gill N."/>
            <person name="Joshi T."/>
            <person name="Libault M."/>
            <person name="Sethuraman A."/>
            <person name="Zhang X."/>
            <person name="Shinozaki K."/>
            <person name="Nguyen H."/>
            <person name="Wing R."/>
            <person name="Cregan P."/>
            <person name="Specht J."/>
            <person name="Grimwood J."/>
            <person name="Rokhsar D."/>
            <person name="Stacey G."/>
            <person name="Shoemaker R."/>
            <person name="Jackson S."/>
        </authorList>
    </citation>
    <scope>NUCLEOTIDE SEQUENCE</scope>
    <source>
        <tissue evidence="1">Callus</tissue>
    </source>
</reference>